<dbReference type="Pfam" id="PF13581">
    <property type="entry name" value="HATPase_c_2"/>
    <property type="match status" value="1"/>
</dbReference>
<evidence type="ECO:0000313" key="5">
    <source>
        <dbReference type="Proteomes" id="UP000250222"/>
    </source>
</evidence>
<evidence type="ECO:0000256" key="1">
    <source>
        <dbReference type="ARBA" id="ARBA00022527"/>
    </source>
</evidence>
<dbReference type="InterPro" id="IPR003594">
    <property type="entry name" value="HATPase_dom"/>
</dbReference>
<accession>A0A2Y9AL83</accession>
<keyword evidence="1" id="KW-0723">Serine/threonine-protein kinase</keyword>
<dbReference type="Proteomes" id="UP000250222">
    <property type="component" value="Unassembled WGS sequence"/>
</dbReference>
<dbReference type="EMBL" id="UETB01000011">
    <property type="protein sequence ID" value="SSA44945.1"/>
    <property type="molecule type" value="Genomic_DNA"/>
</dbReference>
<keyword evidence="1" id="KW-0808">Transferase</keyword>
<protein>
    <recommendedName>
        <fullName evidence="3">Histidine kinase/HSP90-like ATPase domain-containing protein</fullName>
    </recommendedName>
</protein>
<dbReference type="SUPFAM" id="SSF55874">
    <property type="entry name" value="ATPase domain of HSP90 chaperone/DNA topoisomerase II/histidine kinase"/>
    <property type="match status" value="1"/>
</dbReference>
<dbReference type="AlphaFoldDB" id="A0A2Y9AL83"/>
<dbReference type="CDD" id="cd16936">
    <property type="entry name" value="HATPase_RsbW-like"/>
    <property type="match status" value="1"/>
</dbReference>
<sequence>MADPHGPRPTATPPADAGPSLGSWTLTDARELGVLRRSATAALHPAPREEAAQRLLLVLSELATNALKYGSQPVTVSLHAANGGWLLDVRDGNWRTPPGHRARDDGRPGGYGLRILDTVTTAWGWYPGPDDGVKHVWAVVPAAGA</sequence>
<evidence type="ECO:0000259" key="3">
    <source>
        <dbReference type="Pfam" id="PF13581"/>
    </source>
</evidence>
<proteinExistence type="predicted"/>
<feature type="region of interest" description="Disordered" evidence="2">
    <location>
        <begin position="1"/>
        <end position="23"/>
    </location>
</feature>
<evidence type="ECO:0000313" key="4">
    <source>
        <dbReference type="EMBL" id="SSA44945.1"/>
    </source>
</evidence>
<dbReference type="PANTHER" id="PTHR35526:SF3">
    <property type="entry name" value="ANTI-SIGMA-F FACTOR RSBW"/>
    <property type="match status" value="1"/>
</dbReference>
<keyword evidence="1" id="KW-0418">Kinase</keyword>
<keyword evidence="5" id="KW-1185">Reference proteome</keyword>
<name>A0A2Y9AL83_9MICO</name>
<feature type="domain" description="Histidine kinase/HSP90-like ATPase" evidence="3">
    <location>
        <begin position="28"/>
        <end position="120"/>
    </location>
</feature>
<dbReference type="InterPro" id="IPR036890">
    <property type="entry name" value="HATPase_C_sf"/>
</dbReference>
<organism evidence="4 5">
    <name type="scientific">Georgenia satyanarayanai</name>
    <dbReference type="NCBI Taxonomy" id="860221"/>
    <lineage>
        <taxon>Bacteria</taxon>
        <taxon>Bacillati</taxon>
        <taxon>Actinomycetota</taxon>
        <taxon>Actinomycetes</taxon>
        <taxon>Micrococcales</taxon>
        <taxon>Bogoriellaceae</taxon>
        <taxon>Georgenia</taxon>
    </lineage>
</organism>
<reference evidence="4 5" key="1">
    <citation type="submission" date="2016-10" db="EMBL/GenBank/DDBJ databases">
        <authorList>
            <person name="Cai Z."/>
        </authorList>
    </citation>
    <scope>NUCLEOTIDE SEQUENCE [LARGE SCALE GENOMIC DNA]</scope>
    <source>
        <strain evidence="4 5">CGMCC 1.10826</strain>
    </source>
</reference>
<dbReference type="RefSeq" id="WP_110853107.1">
    <property type="nucleotide sequence ID" value="NZ_QKLZ01000011.1"/>
</dbReference>
<dbReference type="Gene3D" id="3.30.565.10">
    <property type="entry name" value="Histidine kinase-like ATPase, C-terminal domain"/>
    <property type="match status" value="1"/>
</dbReference>
<dbReference type="OrthoDB" id="4251531at2"/>
<dbReference type="PANTHER" id="PTHR35526">
    <property type="entry name" value="ANTI-SIGMA-F FACTOR RSBW-RELATED"/>
    <property type="match status" value="1"/>
</dbReference>
<gene>
    <name evidence="4" type="ORF">SAMN05216184_1117</name>
</gene>
<dbReference type="InterPro" id="IPR050267">
    <property type="entry name" value="Anti-sigma-factor_SerPK"/>
</dbReference>
<evidence type="ECO:0000256" key="2">
    <source>
        <dbReference type="SAM" id="MobiDB-lite"/>
    </source>
</evidence>
<dbReference type="GO" id="GO:0004674">
    <property type="term" value="F:protein serine/threonine kinase activity"/>
    <property type="evidence" value="ECO:0007669"/>
    <property type="project" value="UniProtKB-KW"/>
</dbReference>